<dbReference type="RefSeq" id="XP_051258958.1">
    <property type="nucleotide sequence ID" value="XM_051402998.1"/>
</dbReference>
<dbReference type="CTD" id="3460"/>
<name>A0A8P4KNU5_DICLA</name>
<organism evidence="5 6">
    <name type="scientific">Dicentrarchus labrax</name>
    <name type="common">European seabass</name>
    <name type="synonym">Morone labrax</name>
    <dbReference type="NCBI Taxonomy" id="13489"/>
    <lineage>
        <taxon>Eukaryota</taxon>
        <taxon>Metazoa</taxon>
        <taxon>Chordata</taxon>
        <taxon>Craniata</taxon>
        <taxon>Vertebrata</taxon>
        <taxon>Euteleostomi</taxon>
        <taxon>Actinopterygii</taxon>
        <taxon>Neopterygii</taxon>
        <taxon>Teleostei</taxon>
        <taxon>Neoteleostei</taxon>
        <taxon>Acanthomorphata</taxon>
        <taxon>Eupercaria</taxon>
        <taxon>Moronidae</taxon>
        <taxon>Dicentrarchus</taxon>
    </lineage>
</organism>
<evidence type="ECO:0000259" key="4">
    <source>
        <dbReference type="Pfam" id="PF09294"/>
    </source>
</evidence>
<dbReference type="RefSeq" id="XP_051258960.1">
    <property type="nucleotide sequence ID" value="XM_051403000.1"/>
</dbReference>
<reference evidence="5" key="2">
    <citation type="submission" date="2025-09" db="UniProtKB">
        <authorList>
            <consortium name="Ensembl"/>
        </authorList>
    </citation>
    <scope>IDENTIFICATION</scope>
</reference>
<evidence type="ECO:0000313" key="6">
    <source>
        <dbReference type="Proteomes" id="UP000694389"/>
    </source>
</evidence>
<dbReference type="RefSeq" id="XP_051258953.1">
    <property type="nucleotide sequence ID" value="XM_051402993.1"/>
</dbReference>
<dbReference type="RefSeq" id="XP_051258959.1">
    <property type="nucleotide sequence ID" value="XM_051402999.1"/>
</dbReference>
<dbReference type="InterPro" id="IPR013783">
    <property type="entry name" value="Ig-like_fold"/>
</dbReference>
<dbReference type="RefSeq" id="XP_051258963.1">
    <property type="nucleotide sequence ID" value="XM_051403003.1"/>
</dbReference>
<dbReference type="PANTHER" id="PTHR20859:SF84">
    <property type="entry name" value="INTERFERON ALPHA_BETA RECEPTOR 2"/>
    <property type="match status" value="1"/>
</dbReference>
<feature type="transmembrane region" description="Helical" evidence="1">
    <location>
        <begin position="213"/>
        <end position="236"/>
    </location>
</feature>
<dbReference type="OMA" id="ACSRHGD"/>
<evidence type="ECO:0000256" key="2">
    <source>
        <dbReference type="SAM" id="SignalP"/>
    </source>
</evidence>
<keyword evidence="1" id="KW-1133">Transmembrane helix</keyword>
<dbReference type="OrthoDB" id="9932619at2759"/>
<evidence type="ECO:0000256" key="1">
    <source>
        <dbReference type="SAM" id="Phobius"/>
    </source>
</evidence>
<dbReference type="GeneID" id="127365154"/>
<dbReference type="SUPFAM" id="SSF49265">
    <property type="entry name" value="Fibronectin type III"/>
    <property type="match status" value="2"/>
</dbReference>
<dbReference type="RefSeq" id="XP_051258962.1">
    <property type="nucleotide sequence ID" value="XM_051403002.1"/>
</dbReference>
<feature type="domain" description="Interferon/interleukin receptor" evidence="4">
    <location>
        <begin position="115"/>
        <end position="201"/>
    </location>
</feature>
<dbReference type="RefSeq" id="XP_051258954.1">
    <property type="nucleotide sequence ID" value="XM_051402994.1"/>
</dbReference>
<accession>A0A8P4KNU5</accession>
<evidence type="ECO:0008006" key="7">
    <source>
        <dbReference type="Google" id="ProtNLM"/>
    </source>
</evidence>
<gene>
    <name evidence="5" type="primary">ifngr2</name>
</gene>
<dbReference type="InterPro" id="IPR036116">
    <property type="entry name" value="FN3_sf"/>
</dbReference>
<dbReference type="RefSeq" id="XP_051258957.1">
    <property type="nucleotide sequence ID" value="XM_051402997.1"/>
</dbReference>
<proteinExistence type="predicted"/>
<dbReference type="InterPro" id="IPR015373">
    <property type="entry name" value="Interferon/interleukin_rcp_dom"/>
</dbReference>
<dbReference type="Pfam" id="PF01108">
    <property type="entry name" value="Tissue_fac"/>
    <property type="match status" value="1"/>
</dbReference>
<sequence length="285" mass="31670">MLLIVFCVHLIVPVLSETPPLPPPQNVSTNNGLLTWTPAGEERDVTYTVQYKCIGDNSWSNVPACVRIPSTTCNVTFTKAKGDHGCVRLRVRAESRGLKSSLEEACSQPVDSCSPDVKMTAQPGSLTVHLGRNHDLAKEYADHAKHRVFYGKEGEPLTAYKDSLSSVTIYGLQEGQRYCVKLQYKVIDSLVGLPSCPKCELIPESKKSNQAHIIVPVVIVLVLVILTPAVAYVLIYHCKDFKKLLRPAENIPLFLTDSWFYTHHLVPISSPSEENWDVISRITTE</sequence>
<dbReference type="GO" id="GO:0005886">
    <property type="term" value="C:plasma membrane"/>
    <property type="evidence" value="ECO:0007669"/>
    <property type="project" value="TreeGrafter"/>
</dbReference>
<dbReference type="Ensembl" id="ENSDLAT00005083613.1">
    <property type="protein sequence ID" value="ENSDLAP00005079787.1"/>
    <property type="gene ID" value="ENSDLAG00005032744.1"/>
</dbReference>
<keyword evidence="1" id="KW-0812">Transmembrane</keyword>
<evidence type="ECO:0000259" key="3">
    <source>
        <dbReference type="Pfam" id="PF01108"/>
    </source>
</evidence>
<dbReference type="Gene3D" id="2.60.40.10">
    <property type="entry name" value="Immunoglobulins"/>
    <property type="match status" value="2"/>
</dbReference>
<dbReference type="InterPro" id="IPR003961">
    <property type="entry name" value="FN3_dom"/>
</dbReference>
<keyword evidence="6" id="KW-1185">Reference proteome</keyword>
<dbReference type="GeneTree" id="ENSGT00510000051617"/>
<dbReference type="InterPro" id="IPR050650">
    <property type="entry name" value="Type-II_Cytokine-TF_Rcpt"/>
</dbReference>
<feature type="chain" id="PRO_5035717604" description="Fibronectin type-III domain-containing protein" evidence="2">
    <location>
        <begin position="17"/>
        <end position="285"/>
    </location>
</feature>
<dbReference type="RefSeq" id="XP_051258964.1">
    <property type="nucleotide sequence ID" value="XM_051403004.1"/>
</dbReference>
<dbReference type="Proteomes" id="UP000694389">
    <property type="component" value="Unassembled WGS sequence"/>
</dbReference>
<dbReference type="RefSeq" id="XP_051258955.1">
    <property type="nucleotide sequence ID" value="XM_051402995.1"/>
</dbReference>
<dbReference type="GO" id="GO:0004896">
    <property type="term" value="F:cytokine receptor activity"/>
    <property type="evidence" value="ECO:0007669"/>
    <property type="project" value="TreeGrafter"/>
</dbReference>
<dbReference type="RefSeq" id="XP_051258952.1">
    <property type="nucleotide sequence ID" value="XM_051402992.1"/>
</dbReference>
<dbReference type="Pfam" id="PF09294">
    <property type="entry name" value="Interfer-bind"/>
    <property type="match status" value="1"/>
</dbReference>
<dbReference type="AlphaFoldDB" id="A0A8P4KNU5"/>
<feature type="signal peptide" evidence="2">
    <location>
        <begin position="1"/>
        <end position="16"/>
    </location>
</feature>
<reference evidence="5" key="1">
    <citation type="submission" date="2025-08" db="UniProtKB">
        <authorList>
            <consortium name="Ensembl"/>
        </authorList>
    </citation>
    <scope>IDENTIFICATION</scope>
</reference>
<dbReference type="PANTHER" id="PTHR20859">
    <property type="entry name" value="INTERFERON/INTERLEUKIN RECEPTOR"/>
    <property type="match status" value="1"/>
</dbReference>
<feature type="domain" description="Fibronectin type-III" evidence="3">
    <location>
        <begin position="3"/>
        <end position="101"/>
    </location>
</feature>
<dbReference type="RefSeq" id="XP_051258956.1">
    <property type="nucleotide sequence ID" value="XM_051402996.1"/>
</dbReference>
<protein>
    <recommendedName>
        <fullName evidence="7">Fibronectin type-III domain-containing protein</fullName>
    </recommendedName>
</protein>
<keyword evidence="2" id="KW-0732">Signal</keyword>
<keyword evidence="1" id="KW-0472">Membrane</keyword>
<evidence type="ECO:0000313" key="5">
    <source>
        <dbReference type="Ensembl" id="ENSDLAP00005079787.1"/>
    </source>
</evidence>